<evidence type="ECO:0000256" key="2">
    <source>
        <dbReference type="ARBA" id="ARBA00022670"/>
    </source>
</evidence>
<dbReference type="Gene3D" id="2.170.16.10">
    <property type="entry name" value="Hedgehog/Intein (Hint) domain"/>
    <property type="match status" value="1"/>
</dbReference>
<feature type="chain" id="PRO_5040421950" evidence="10">
    <location>
        <begin position="26"/>
        <end position="1110"/>
    </location>
</feature>
<dbReference type="SMART" id="SM00306">
    <property type="entry name" value="HintN"/>
    <property type="match status" value="1"/>
</dbReference>
<keyword evidence="7 13" id="KW-0482">Metalloprotease</keyword>
<evidence type="ECO:0000259" key="12">
    <source>
        <dbReference type="SMART" id="SM00306"/>
    </source>
</evidence>
<keyword evidence="2" id="KW-0645">Protease</keyword>
<keyword evidence="9" id="KW-0812">Transmembrane</keyword>
<keyword evidence="6" id="KW-0862">Zinc</keyword>
<dbReference type="EMBL" id="CAICTM010000247">
    <property type="protein sequence ID" value="CAB9505936.1"/>
    <property type="molecule type" value="Genomic_DNA"/>
</dbReference>
<feature type="signal peptide" evidence="10">
    <location>
        <begin position="1"/>
        <end position="25"/>
    </location>
</feature>
<keyword evidence="9" id="KW-1133">Transmembrane helix</keyword>
<dbReference type="SUPFAM" id="SSF51294">
    <property type="entry name" value="Hedgehog/intein (Hint) domain"/>
    <property type="match status" value="1"/>
</dbReference>
<sequence length="1110" mass="121778">MTICGGYRRVSLSFLFLALVSSALAQGEHRGASAYAQYLEDHPEVQRTSEPELDCSTPRPNKKQILQVEHDLQKWKKEHGEMQPENLIIVQTVWHNIQLDNGEGGVTTEEITATMQYLNEQFAPAGFTFNLDDTTTSQNSSWYFHEIFTAEEFEMKEELKVEGDGLVDQYAVLNIYSTGYFVATGSYGYSYHPFVLETFPETDGVVIDGETVVGGVIIGRNGTNLVHMVGHWLGLYEVFDEVGNECAGFGDYIPDTPPQAEATTLADGCPLGKDTCPGDGLDSVKNFMDFSSCREEFTPFQIARMIFIWNLYRCPNCFDSTLPPLPPVTAPTLPPTPTCPPGSSSFLLDLKTDQYGEESTWDIENTCTGSTVRSGGPYGDLLQYFESGCLPDDQVYVFTFYDDFDDGICCFYGEGAFGFYYNDELALQGAIFEDQESVFFGADFCPSGAPITMAPVAPTPPTDPPTLPPFASCPSGETLFVLDLLTDEFGDETTWDIINTCTSSVVAAGGPYDNLVQIFETRCLTSGFAYEFTIYDDPFGDGICCEYGDGAYNLYYGGENVGSGGVFEFFETTPFGAGSCAPSAPVPAPTVAPPTNLCPSGTSAFNLELFSDFYGYENTWQVQDTCNGVIMLSGGNDPEFDSNTEYFAAGCLDSSRQYTFTIFDSFGDGMCCDYGFGYWEVYYEGESVGDGDIFESEDTADFGAPFCPSSPTTPPPTPAPTLPIFPACAPGSDQFVLDLVTDHYGIETTWKLERTDSGEVVLDSGGTIGGEGPYASNSQFFVDTCLEDRYEYTFTIYDYFGEGICCQEGTGSYTVYLNGLRAFEGGEFEFVQSNTFGSVRNDVCFSEVATVPVQRRGPTRMTELTIGDSVFTADGYHHLYAFAHQDNQTSSEFLQIHTKEFPNRPLEVTRQHLLFLHATSRAVPAESIQPGDVLQSSHDGQDGVMVKRITRIHRKGIYAPLTTSGTVVVDGIVSSCYASLQRHAGEFVELRGGIKTALTQHFVAHMAMSPVRMACIGISERLCSTYDKDGLAVFAKLGFAIAEFAEKKPLLVQIILLVVFLVLFGSLFALELIFGPKMSLVILILGFLAAVAHRGRMYCRGNCLRKQKSD</sequence>
<dbReference type="PANTHER" id="PTHR47466:SF1">
    <property type="entry name" value="METALLOPROTEASE MEP1 (AFU_ORTHOLOGUE AFUA_1G07730)-RELATED"/>
    <property type="match status" value="1"/>
</dbReference>
<dbReference type="SMART" id="SM00305">
    <property type="entry name" value="HintC"/>
    <property type="match status" value="1"/>
</dbReference>
<feature type="domain" description="Hint" evidence="12">
    <location>
        <begin position="842"/>
        <end position="938"/>
    </location>
</feature>
<feature type="transmembrane region" description="Helical" evidence="9">
    <location>
        <begin position="1080"/>
        <end position="1098"/>
    </location>
</feature>
<keyword evidence="14" id="KW-1185">Reference proteome</keyword>
<dbReference type="CDD" id="cd00081">
    <property type="entry name" value="Hint"/>
    <property type="match status" value="1"/>
</dbReference>
<evidence type="ECO:0000256" key="8">
    <source>
        <dbReference type="ARBA" id="ARBA00023157"/>
    </source>
</evidence>
<name>A0A9N8DSE9_9STRA</name>
<dbReference type="GO" id="GO:0046872">
    <property type="term" value="F:metal ion binding"/>
    <property type="evidence" value="ECO:0007669"/>
    <property type="project" value="UniProtKB-KW"/>
</dbReference>
<evidence type="ECO:0000256" key="4">
    <source>
        <dbReference type="ARBA" id="ARBA00022729"/>
    </source>
</evidence>
<feature type="transmembrane region" description="Helical" evidence="9">
    <location>
        <begin position="1050"/>
        <end position="1073"/>
    </location>
</feature>
<evidence type="ECO:0000256" key="7">
    <source>
        <dbReference type="ARBA" id="ARBA00023049"/>
    </source>
</evidence>
<evidence type="ECO:0000256" key="10">
    <source>
        <dbReference type="SAM" id="SignalP"/>
    </source>
</evidence>
<dbReference type="OrthoDB" id="536211at2759"/>
<dbReference type="Pfam" id="PF05572">
    <property type="entry name" value="Peptidase_M43"/>
    <property type="match status" value="1"/>
</dbReference>
<evidence type="ECO:0000256" key="9">
    <source>
        <dbReference type="SAM" id="Phobius"/>
    </source>
</evidence>
<dbReference type="GO" id="GO:0008237">
    <property type="term" value="F:metallopeptidase activity"/>
    <property type="evidence" value="ECO:0007669"/>
    <property type="project" value="UniProtKB-KW"/>
</dbReference>
<dbReference type="InterPro" id="IPR024079">
    <property type="entry name" value="MetalloPept_cat_dom_sf"/>
</dbReference>
<gene>
    <name evidence="13" type="ORF">SEMRO_248_G098430.1</name>
</gene>
<evidence type="ECO:0000256" key="3">
    <source>
        <dbReference type="ARBA" id="ARBA00022723"/>
    </source>
</evidence>
<feature type="domain" description="Hint" evidence="11">
    <location>
        <begin position="941"/>
        <end position="982"/>
    </location>
</feature>
<dbReference type="Proteomes" id="UP001153069">
    <property type="component" value="Unassembled WGS sequence"/>
</dbReference>
<dbReference type="PANTHER" id="PTHR47466">
    <property type="match status" value="1"/>
</dbReference>
<evidence type="ECO:0000259" key="11">
    <source>
        <dbReference type="SMART" id="SM00305"/>
    </source>
</evidence>
<evidence type="ECO:0000256" key="1">
    <source>
        <dbReference type="ARBA" id="ARBA00008721"/>
    </source>
</evidence>
<reference evidence="13" key="1">
    <citation type="submission" date="2020-06" db="EMBL/GenBank/DDBJ databases">
        <authorList>
            <consortium name="Plant Systems Biology data submission"/>
        </authorList>
    </citation>
    <scope>NUCLEOTIDE SEQUENCE</scope>
    <source>
        <strain evidence="13">D6</strain>
    </source>
</reference>
<comment type="caution">
    <text evidence="13">The sequence shown here is derived from an EMBL/GenBank/DDBJ whole genome shotgun (WGS) entry which is preliminary data.</text>
</comment>
<evidence type="ECO:0000256" key="6">
    <source>
        <dbReference type="ARBA" id="ARBA00022833"/>
    </source>
</evidence>
<keyword evidence="4 10" id="KW-0732">Signal</keyword>
<dbReference type="InterPro" id="IPR001767">
    <property type="entry name" value="Hedgehog_Hint"/>
</dbReference>
<dbReference type="InterPro" id="IPR003587">
    <property type="entry name" value="Hint_dom_N"/>
</dbReference>
<dbReference type="Gene3D" id="3.40.390.10">
    <property type="entry name" value="Collagenase (Catalytic Domain)"/>
    <property type="match status" value="1"/>
</dbReference>
<dbReference type="InterPro" id="IPR003586">
    <property type="entry name" value="Hint_dom_C"/>
</dbReference>
<comment type="similarity">
    <text evidence="1">Belongs to the peptidase M43B family.</text>
</comment>
<dbReference type="GO" id="GO:0016540">
    <property type="term" value="P:protein autoprocessing"/>
    <property type="evidence" value="ECO:0007669"/>
    <property type="project" value="InterPro"/>
</dbReference>
<evidence type="ECO:0000313" key="13">
    <source>
        <dbReference type="EMBL" id="CAB9505936.1"/>
    </source>
</evidence>
<proteinExistence type="inferred from homology"/>
<dbReference type="AlphaFoldDB" id="A0A9N8DSE9"/>
<keyword evidence="5" id="KW-0378">Hydrolase</keyword>
<dbReference type="InterPro" id="IPR008754">
    <property type="entry name" value="Peptidase_M43"/>
</dbReference>
<dbReference type="Pfam" id="PF01079">
    <property type="entry name" value="Hint"/>
    <property type="match status" value="1"/>
</dbReference>
<keyword evidence="8" id="KW-1015">Disulfide bond</keyword>
<evidence type="ECO:0000313" key="14">
    <source>
        <dbReference type="Proteomes" id="UP001153069"/>
    </source>
</evidence>
<keyword evidence="3" id="KW-0479">Metal-binding</keyword>
<dbReference type="InterPro" id="IPR036844">
    <property type="entry name" value="Hint_dom_sf"/>
</dbReference>
<protein>
    <submittedName>
        <fullName evidence="13">Extracellular metalloprotease</fullName>
    </submittedName>
</protein>
<accession>A0A9N8DSE9</accession>
<evidence type="ECO:0000256" key="5">
    <source>
        <dbReference type="ARBA" id="ARBA00022801"/>
    </source>
</evidence>
<organism evidence="13 14">
    <name type="scientific">Seminavis robusta</name>
    <dbReference type="NCBI Taxonomy" id="568900"/>
    <lineage>
        <taxon>Eukaryota</taxon>
        <taxon>Sar</taxon>
        <taxon>Stramenopiles</taxon>
        <taxon>Ochrophyta</taxon>
        <taxon>Bacillariophyta</taxon>
        <taxon>Bacillariophyceae</taxon>
        <taxon>Bacillariophycidae</taxon>
        <taxon>Naviculales</taxon>
        <taxon>Naviculaceae</taxon>
        <taxon>Seminavis</taxon>
    </lineage>
</organism>
<keyword evidence="9" id="KW-0472">Membrane</keyword>